<dbReference type="HAMAP" id="MF_02033">
    <property type="entry name" value="FtsA"/>
    <property type="match status" value="1"/>
</dbReference>
<evidence type="ECO:0000256" key="1">
    <source>
        <dbReference type="ARBA" id="ARBA00022475"/>
    </source>
</evidence>
<dbReference type="InterPro" id="IPR043129">
    <property type="entry name" value="ATPase_NBD"/>
</dbReference>
<organism evidence="8 9">
    <name type="scientific">Thermodesulfovibrio yellowstonii</name>
    <dbReference type="NCBI Taxonomy" id="28262"/>
    <lineage>
        <taxon>Bacteria</taxon>
        <taxon>Pseudomonadati</taxon>
        <taxon>Nitrospirota</taxon>
        <taxon>Thermodesulfovibrionia</taxon>
        <taxon>Thermodesulfovibrionales</taxon>
        <taxon>Thermodesulfovibrionaceae</taxon>
        <taxon>Thermodesulfovibrio</taxon>
    </lineage>
</organism>
<dbReference type="AlphaFoldDB" id="A0A9W6LK27"/>
<dbReference type="PANTHER" id="PTHR32432">
    <property type="entry name" value="CELL DIVISION PROTEIN FTSA-RELATED"/>
    <property type="match status" value="1"/>
</dbReference>
<dbReference type="FunFam" id="3.30.1490.110:FF:000001">
    <property type="entry name" value="Cell division protein FtsA"/>
    <property type="match status" value="1"/>
</dbReference>
<dbReference type="Gene3D" id="3.30.1490.110">
    <property type="match status" value="1"/>
</dbReference>
<dbReference type="CDD" id="cd24048">
    <property type="entry name" value="ASKHA_NBD_FtsA"/>
    <property type="match status" value="1"/>
</dbReference>
<keyword evidence="9" id="KW-1185">Reference proteome</keyword>
<dbReference type="NCBIfam" id="TIGR01174">
    <property type="entry name" value="ftsA"/>
    <property type="match status" value="1"/>
</dbReference>
<keyword evidence="3 5" id="KW-0472">Membrane</keyword>
<dbReference type="Pfam" id="PF14450">
    <property type="entry name" value="FtsA"/>
    <property type="match status" value="1"/>
</dbReference>
<feature type="domain" description="SHS2" evidence="7">
    <location>
        <begin position="5"/>
        <end position="190"/>
    </location>
</feature>
<dbReference type="InterPro" id="IPR050696">
    <property type="entry name" value="FtsA/MreB"/>
</dbReference>
<name>A0A9W6LK27_9BACT</name>
<keyword evidence="1 5" id="KW-1003">Cell membrane</keyword>
<reference evidence="8" key="1">
    <citation type="submission" date="2022-12" db="EMBL/GenBank/DDBJ databases">
        <title>Reference genome sequencing for broad-spectrum identification of bacterial and archaeal isolates by mass spectrometry.</title>
        <authorList>
            <person name="Sekiguchi Y."/>
            <person name="Tourlousse D.M."/>
        </authorList>
    </citation>
    <scope>NUCLEOTIDE SEQUENCE</scope>
    <source>
        <strain evidence="8">TSL-P1</strain>
    </source>
</reference>
<dbReference type="Proteomes" id="UP001144297">
    <property type="component" value="Unassembled WGS sequence"/>
</dbReference>
<dbReference type="InterPro" id="IPR020823">
    <property type="entry name" value="Cell_div_FtsA"/>
</dbReference>
<evidence type="ECO:0000313" key="8">
    <source>
        <dbReference type="EMBL" id="GLI53282.1"/>
    </source>
</evidence>
<dbReference type="Pfam" id="PF02491">
    <property type="entry name" value="SHS2_FTSA"/>
    <property type="match status" value="1"/>
</dbReference>
<evidence type="ECO:0000256" key="3">
    <source>
        <dbReference type="ARBA" id="ARBA00023136"/>
    </source>
</evidence>
<accession>A0A9W6LK27</accession>
<dbReference type="EMBL" id="BSDX01000001">
    <property type="protein sequence ID" value="GLI53282.1"/>
    <property type="molecule type" value="Genomic_DNA"/>
</dbReference>
<comment type="subcellular location">
    <subcellularLocation>
        <location evidence="5">Cell membrane</location>
        <topology evidence="5">Peripheral membrane protein</topology>
        <orientation evidence="5">Cytoplasmic side</orientation>
    </subcellularLocation>
    <text evidence="5">Localizes to the Z ring in an FtsZ-dependent manner. Targeted to the membrane through a conserved C-terminal amphipathic helix.</text>
</comment>
<dbReference type="PIRSF" id="PIRSF003101">
    <property type="entry name" value="FtsA"/>
    <property type="match status" value="1"/>
</dbReference>
<evidence type="ECO:0000259" key="7">
    <source>
        <dbReference type="SMART" id="SM00842"/>
    </source>
</evidence>
<gene>
    <name evidence="5 8" type="primary">ftsA</name>
    <name evidence="8" type="ORF">TISLANDTSLP1_09750</name>
</gene>
<dbReference type="GO" id="GO:0032153">
    <property type="term" value="C:cell division site"/>
    <property type="evidence" value="ECO:0007669"/>
    <property type="project" value="UniProtKB-UniRule"/>
</dbReference>
<sequence length="428" mass="46840">MSEMIKVIDIGTTKISFAGAKIESGKLVIDFLKSYPSAGLKRGKIVDMEAMISSIKKSLQDIESTLGIRLKKAFVCSSGSDIEGIYSNAAVKVKKREVTEQDVDLAIEAATAMQIPYDRQAVHILPVEFVVDGVNGIKDPVGMKALRLESKVYIITASSSHIQNLITCCNKAGIEVEDIVLQSVASSEATLSEHDKEMGTLVVDIGGGSIDMAVFYDGYLRHVATYGIGGNHITNDLAIGLKIPFHEAERIKTQFGVALPDIRFGSLKFKENEKDIEIVGLDKHSIKIPLNVIKEIIYARCEEILEVLKKEFTSIPQDISISSVVFTGGTSLMQGFISLAEGFLSIPARIGKPDTGLMAVCSELGLDETIMEQKEEFEEIFTPEFASTIGTIIYAIKTRGFSESYSGLAKLFSKIGTWIMEKTLRKFK</sequence>
<dbReference type="SMART" id="SM00842">
    <property type="entry name" value="FtsA"/>
    <property type="match status" value="1"/>
</dbReference>
<evidence type="ECO:0000256" key="5">
    <source>
        <dbReference type="HAMAP-Rule" id="MF_02033"/>
    </source>
</evidence>
<proteinExistence type="inferred from homology"/>
<dbReference type="GO" id="GO:0043093">
    <property type="term" value="P:FtsZ-dependent cytokinesis"/>
    <property type="evidence" value="ECO:0007669"/>
    <property type="project" value="UniProtKB-UniRule"/>
</dbReference>
<evidence type="ECO:0000256" key="6">
    <source>
        <dbReference type="PIRNR" id="PIRNR003101"/>
    </source>
</evidence>
<keyword evidence="4 5" id="KW-0131">Cell cycle</keyword>
<keyword evidence="2 5" id="KW-0132">Cell division</keyword>
<dbReference type="SUPFAM" id="SSF53067">
    <property type="entry name" value="Actin-like ATPase domain"/>
    <property type="match status" value="2"/>
</dbReference>
<dbReference type="GO" id="GO:0009898">
    <property type="term" value="C:cytoplasmic side of plasma membrane"/>
    <property type="evidence" value="ECO:0007669"/>
    <property type="project" value="UniProtKB-UniRule"/>
</dbReference>
<evidence type="ECO:0000256" key="2">
    <source>
        <dbReference type="ARBA" id="ARBA00022618"/>
    </source>
</evidence>
<dbReference type="PANTHER" id="PTHR32432:SF4">
    <property type="entry name" value="CELL DIVISION PROTEIN FTSA"/>
    <property type="match status" value="1"/>
</dbReference>
<dbReference type="FunFam" id="3.30.420.40:FF:000196">
    <property type="entry name" value="Cell division protein FtsA"/>
    <property type="match status" value="1"/>
</dbReference>
<comment type="similarity">
    <text evidence="5 6">Belongs to the FtsA/MreB family.</text>
</comment>
<evidence type="ECO:0000313" key="9">
    <source>
        <dbReference type="Proteomes" id="UP001144297"/>
    </source>
</evidence>
<protein>
    <recommendedName>
        <fullName evidence="5 6">Cell division protein FtsA</fullName>
    </recommendedName>
</protein>
<comment type="function">
    <text evidence="5 6">Cell division protein that is involved in the assembly of the Z ring. May serve as a membrane anchor for the Z ring.</text>
</comment>
<comment type="subunit">
    <text evidence="5">Self-interacts. Interacts with FtsZ.</text>
</comment>
<dbReference type="InterPro" id="IPR003494">
    <property type="entry name" value="SHS2_FtsA"/>
</dbReference>
<evidence type="ECO:0000256" key="4">
    <source>
        <dbReference type="ARBA" id="ARBA00023306"/>
    </source>
</evidence>
<dbReference type="Gene3D" id="3.30.420.40">
    <property type="match status" value="1"/>
</dbReference>
<comment type="caution">
    <text evidence="8">The sequence shown here is derived from an EMBL/GenBank/DDBJ whole genome shotgun (WGS) entry which is preliminary data.</text>
</comment>